<comment type="caution">
    <text evidence="3">The sequence shown here is derived from an EMBL/GenBank/DDBJ whole genome shotgun (WGS) entry which is preliminary data.</text>
</comment>
<dbReference type="PANTHER" id="PTHR48100:SF51">
    <property type="entry name" value="PHOSPHOGLYCERATE MUTASE"/>
    <property type="match status" value="1"/>
</dbReference>
<evidence type="ECO:0000313" key="4">
    <source>
        <dbReference type="Proteomes" id="UP000177900"/>
    </source>
</evidence>
<evidence type="ECO:0000313" key="3">
    <source>
        <dbReference type="EMBL" id="OGY28088.1"/>
    </source>
</evidence>
<dbReference type="GO" id="GO:0016791">
    <property type="term" value="F:phosphatase activity"/>
    <property type="evidence" value="ECO:0007669"/>
    <property type="project" value="TreeGrafter"/>
</dbReference>
<dbReference type="InterPro" id="IPR029033">
    <property type="entry name" value="His_PPase_superfam"/>
</dbReference>
<feature type="active site" description="Tele-phosphohistidine intermediate" evidence="1">
    <location>
        <position position="10"/>
    </location>
</feature>
<evidence type="ECO:0000256" key="1">
    <source>
        <dbReference type="PIRSR" id="PIRSR613078-1"/>
    </source>
</evidence>
<name>A0A1G1WK17_9BACT</name>
<gene>
    <name evidence="3" type="ORF">A2864_01865</name>
</gene>
<organism evidence="3 4">
    <name type="scientific">Candidatus Woykebacteria bacterium RIFCSPHIGHO2_01_FULL_39_12</name>
    <dbReference type="NCBI Taxonomy" id="1802599"/>
    <lineage>
        <taxon>Bacteria</taxon>
        <taxon>Candidatus Woykeibacteriota</taxon>
    </lineage>
</organism>
<evidence type="ECO:0008006" key="5">
    <source>
        <dbReference type="Google" id="ProtNLM"/>
    </source>
</evidence>
<dbReference type="CDD" id="cd07067">
    <property type="entry name" value="HP_PGM_like"/>
    <property type="match status" value="1"/>
</dbReference>
<reference evidence="3 4" key="1">
    <citation type="journal article" date="2016" name="Nat. Commun.">
        <title>Thousands of microbial genomes shed light on interconnected biogeochemical processes in an aquifer system.</title>
        <authorList>
            <person name="Anantharaman K."/>
            <person name="Brown C.T."/>
            <person name="Hug L.A."/>
            <person name="Sharon I."/>
            <person name="Castelle C.J."/>
            <person name="Probst A.J."/>
            <person name="Thomas B.C."/>
            <person name="Singh A."/>
            <person name="Wilkins M.J."/>
            <person name="Karaoz U."/>
            <person name="Brodie E.L."/>
            <person name="Williams K.H."/>
            <person name="Hubbard S.S."/>
            <person name="Banfield J.F."/>
        </authorList>
    </citation>
    <scope>NUCLEOTIDE SEQUENCE [LARGE SCALE GENOMIC DNA]</scope>
</reference>
<feature type="binding site" evidence="2">
    <location>
        <begin position="84"/>
        <end position="87"/>
    </location>
    <ligand>
        <name>substrate</name>
    </ligand>
</feature>
<feature type="binding site" evidence="2">
    <location>
        <position position="59"/>
    </location>
    <ligand>
        <name>substrate</name>
    </ligand>
</feature>
<dbReference type="Proteomes" id="UP000177900">
    <property type="component" value="Unassembled WGS sequence"/>
</dbReference>
<dbReference type="PANTHER" id="PTHR48100">
    <property type="entry name" value="BROAD-SPECIFICITY PHOSPHATASE YOR283W-RELATED"/>
    <property type="match status" value="1"/>
</dbReference>
<protein>
    <recommendedName>
        <fullName evidence="5">Phosphoglycerate mutase</fullName>
    </recommendedName>
</protein>
<dbReference type="SUPFAM" id="SSF53254">
    <property type="entry name" value="Phosphoglycerate mutase-like"/>
    <property type="match status" value="1"/>
</dbReference>
<accession>A0A1G1WK17</accession>
<proteinExistence type="predicted"/>
<feature type="active site" description="Proton donor/acceptor" evidence="1">
    <location>
        <position position="84"/>
    </location>
</feature>
<dbReference type="AlphaFoldDB" id="A0A1G1WK17"/>
<dbReference type="EMBL" id="MHCV01000003">
    <property type="protein sequence ID" value="OGY28088.1"/>
    <property type="molecule type" value="Genomic_DNA"/>
</dbReference>
<dbReference type="Gene3D" id="3.40.50.1240">
    <property type="entry name" value="Phosphoglycerate mutase-like"/>
    <property type="match status" value="1"/>
</dbReference>
<dbReference type="GO" id="GO:0005737">
    <property type="term" value="C:cytoplasm"/>
    <property type="evidence" value="ECO:0007669"/>
    <property type="project" value="TreeGrafter"/>
</dbReference>
<evidence type="ECO:0000256" key="2">
    <source>
        <dbReference type="PIRSR" id="PIRSR613078-2"/>
    </source>
</evidence>
<dbReference type="Pfam" id="PF00300">
    <property type="entry name" value="His_Phos_1"/>
    <property type="match status" value="1"/>
</dbReference>
<sequence>MQTIIHLVRHGQAENPQKIVYGRMPGFHLSVFGKKQARKVGKHFSMTKIGTIYTSPLERAFETANIISEYQKGVKIKHVYDLIEADYSKWQTWKMEDLFKADSYMAFLNDPKTNQTPENLNTIANRMAKFINQICKFNKGGEVICVSHEYPIIVAKLTFEGNSLTGTKTHHVSTGSITTLVLDENCTMAESSYTELK</sequence>
<dbReference type="SMART" id="SM00855">
    <property type="entry name" value="PGAM"/>
    <property type="match status" value="1"/>
</dbReference>
<dbReference type="InterPro" id="IPR013078">
    <property type="entry name" value="His_Pase_superF_clade-1"/>
</dbReference>
<dbReference type="InterPro" id="IPR050275">
    <property type="entry name" value="PGM_Phosphatase"/>
</dbReference>